<feature type="transmembrane region" description="Helical" evidence="8">
    <location>
        <begin position="206"/>
        <end position="226"/>
    </location>
</feature>
<sequence length="342" mass="33894">MSFGVPLAVLVLACLLAVALGARSVGLGTTVDALWALVTGNADAAQGNIDAAAVLSRVPRTITAVVVGASLAVSGVAIQGATRNPLGDPALLGLTAGASLAVAIGLALGLAGGLASVLASSVVGTLGAAVIVYVVASASQSLGGFSLRRLTLSSPDPLALILAGAAVTAGAMAGTTALLISSPAVLERFRFWNVGSVARAELSDALWLAPVALAVILAVVALAPGLDALALGDDLAHGLGANPQRVRVSLFAAVIVLSATATALAGPVAFVGLMVPHALRRFAPANHRELTVAAALWGAVLVVSADLLGRLVIAPQEIHVGVSTVVLGAPLLLVLLRRRRFV</sequence>
<feature type="transmembrane region" description="Helical" evidence="8">
    <location>
        <begin position="90"/>
        <end position="110"/>
    </location>
</feature>
<dbReference type="AlphaFoldDB" id="A0A553JZR3"/>
<feature type="transmembrane region" description="Helical" evidence="8">
    <location>
        <begin position="318"/>
        <end position="336"/>
    </location>
</feature>
<dbReference type="CDD" id="cd06550">
    <property type="entry name" value="TM_ABC_iron-siderophores_like"/>
    <property type="match status" value="1"/>
</dbReference>
<comment type="subcellular location">
    <subcellularLocation>
        <location evidence="1">Cell membrane</location>
        <topology evidence="1">Multi-pass membrane protein</topology>
    </subcellularLocation>
</comment>
<comment type="caution">
    <text evidence="9">The sequence shown here is derived from an EMBL/GenBank/DDBJ whole genome shotgun (WGS) entry which is preliminary data.</text>
</comment>
<evidence type="ECO:0000256" key="2">
    <source>
        <dbReference type="ARBA" id="ARBA00007935"/>
    </source>
</evidence>
<dbReference type="SUPFAM" id="SSF81345">
    <property type="entry name" value="ABC transporter involved in vitamin B12 uptake, BtuC"/>
    <property type="match status" value="1"/>
</dbReference>
<evidence type="ECO:0000256" key="8">
    <source>
        <dbReference type="SAM" id="Phobius"/>
    </source>
</evidence>
<evidence type="ECO:0000256" key="6">
    <source>
        <dbReference type="ARBA" id="ARBA00022989"/>
    </source>
</evidence>
<dbReference type="GO" id="GO:0005886">
    <property type="term" value="C:plasma membrane"/>
    <property type="evidence" value="ECO:0007669"/>
    <property type="project" value="UniProtKB-SubCell"/>
</dbReference>
<dbReference type="GO" id="GO:0033214">
    <property type="term" value="P:siderophore-iron import into cell"/>
    <property type="evidence" value="ECO:0007669"/>
    <property type="project" value="TreeGrafter"/>
</dbReference>
<evidence type="ECO:0000256" key="1">
    <source>
        <dbReference type="ARBA" id="ARBA00004651"/>
    </source>
</evidence>
<evidence type="ECO:0000256" key="4">
    <source>
        <dbReference type="ARBA" id="ARBA00022475"/>
    </source>
</evidence>
<dbReference type="Gene3D" id="1.10.3470.10">
    <property type="entry name" value="ABC transporter involved in vitamin B12 uptake, BtuC"/>
    <property type="match status" value="1"/>
</dbReference>
<name>A0A553JZR3_9ACTN</name>
<gene>
    <name evidence="9" type="ORF">FOJ82_10935</name>
</gene>
<evidence type="ECO:0000256" key="5">
    <source>
        <dbReference type="ARBA" id="ARBA00022692"/>
    </source>
</evidence>
<evidence type="ECO:0000256" key="3">
    <source>
        <dbReference type="ARBA" id="ARBA00022448"/>
    </source>
</evidence>
<evidence type="ECO:0000313" key="9">
    <source>
        <dbReference type="EMBL" id="TRY17931.1"/>
    </source>
</evidence>
<dbReference type="EMBL" id="VKKG01000004">
    <property type="protein sequence ID" value="TRY17931.1"/>
    <property type="molecule type" value="Genomic_DNA"/>
</dbReference>
<evidence type="ECO:0000256" key="7">
    <source>
        <dbReference type="ARBA" id="ARBA00023136"/>
    </source>
</evidence>
<feature type="transmembrane region" description="Helical" evidence="8">
    <location>
        <begin position="246"/>
        <end position="279"/>
    </location>
</feature>
<accession>A0A553JZR3</accession>
<organism evidence="9 10">
    <name type="scientific">Tessaracoccus rhinocerotis</name>
    <dbReference type="NCBI Taxonomy" id="1689449"/>
    <lineage>
        <taxon>Bacteria</taxon>
        <taxon>Bacillati</taxon>
        <taxon>Actinomycetota</taxon>
        <taxon>Actinomycetes</taxon>
        <taxon>Propionibacteriales</taxon>
        <taxon>Propionibacteriaceae</taxon>
        <taxon>Tessaracoccus</taxon>
    </lineage>
</organism>
<reference evidence="9 10" key="1">
    <citation type="submission" date="2019-07" db="EMBL/GenBank/DDBJ databases">
        <authorList>
            <person name="Zhou L.-Y."/>
        </authorList>
    </citation>
    <scope>NUCLEOTIDE SEQUENCE [LARGE SCALE GENOMIC DNA]</scope>
    <source>
        <strain evidence="9 10">YIM 101269</strain>
    </source>
</reference>
<keyword evidence="10" id="KW-1185">Reference proteome</keyword>
<evidence type="ECO:0000313" key="10">
    <source>
        <dbReference type="Proteomes" id="UP000317638"/>
    </source>
</evidence>
<dbReference type="OrthoDB" id="9782305at2"/>
<keyword evidence="3" id="KW-0813">Transport</keyword>
<keyword evidence="5 8" id="KW-0812">Transmembrane</keyword>
<dbReference type="Proteomes" id="UP000317638">
    <property type="component" value="Unassembled WGS sequence"/>
</dbReference>
<dbReference type="GO" id="GO:0022857">
    <property type="term" value="F:transmembrane transporter activity"/>
    <property type="evidence" value="ECO:0007669"/>
    <property type="project" value="InterPro"/>
</dbReference>
<proteinExistence type="inferred from homology"/>
<feature type="transmembrane region" description="Helical" evidence="8">
    <location>
        <begin position="117"/>
        <end position="138"/>
    </location>
</feature>
<dbReference type="PANTHER" id="PTHR30472">
    <property type="entry name" value="FERRIC ENTEROBACTIN TRANSPORT SYSTEM PERMEASE PROTEIN"/>
    <property type="match status" value="1"/>
</dbReference>
<keyword evidence="7 8" id="KW-0472">Membrane</keyword>
<dbReference type="InterPro" id="IPR037294">
    <property type="entry name" value="ABC_BtuC-like"/>
</dbReference>
<dbReference type="PANTHER" id="PTHR30472:SF1">
    <property type="entry name" value="FE(3+) DICITRATE TRANSPORT SYSTEM PERMEASE PROTEIN FECC-RELATED"/>
    <property type="match status" value="1"/>
</dbReference>
<keyword evidence="4" id="KW-1003">Cell membrane</keyword>
<comment type="similarity">
    <text evidence="2">Belongs to the binding-protein-dependent transport system permease family. FecCD subfamily.</text>
</comment>
<dbReference type="InterPro" id="IPR000522">
    <property type="entry name" value="ABC_transptr_permease_BtuC"/>
</dbReference>
<feature type="transmembrane region" description="Helical" evidence="8">
    <location>
        <begin position="158"/>
        <end position="186"/>
    </location>
</feature>
<keyword evidence="6 8" id="KW-1133">Transmembrane helix</keyword>
<protein>
    <submittedName>
        <fullName evidence="9">Iron ABC transporter permease</fullName>
    </submittedName>
</protein>
<dbReference type="Pfam" id="PF01032">
    <property type="entry name" value="FecCD"/>
    <property type="match status" value="1"/>
</dbReference>
<feature type="transmembrane region" description="Helical" evidence="8">
    <location>
        <begin position="291"/>
        <end position="312"/>
    </location>
</feature>